<accession>A0A941EP96</accession>
<dbReference type="GO" id="GO:0006508">
    <property type="term" value="P:proteolysis"/>
    <property type="evidence" value="ECO:0007669"/>
    <property type="project" value="InterPro"/>
</dbReference>
<gene>
    <name evidence="3" type="ORF">KDL01_22330</name>
</gene>
<dbReference type="SUPFAM" id="SSF53474">
    <property type="entry name" value="alpha/beta-Hydrolases"/>
    <property type="match status" value="1"/>
</dbReference>
<feature type="compositionally biased region" description="Basic and acidic residues" evidence="1">
    <location>
        <begin position="420"/>
        <end position="431"/>
    </location>
</feature>
<name>A0A941EP96_9ACTN</name>
<dbReference type="EMBL" id="JAGSOG010000121">
    <property type="protein sequence ID" value="MBR7836030.1"/>
    <property type="molecule type" value="Genomic_DNA"/>
</dbReference>
<evidence type="ECO:0000259" key="2">
    <source>
        <dbReference type="Pfam" id="PF00326"/>
    </source>
</evidence>
<protein>
    <submittedName>
        <fullName evidence="3">S9 family peptidase</fullName>
    </submittedName>
</protein>
<dbReference type="AlphaFoldDB" id="A0A941EP96"/>
<dbReference type="Gene3D" id="3.40.50.1820">
    <property type="entry name" value="alpha/beta hydrolase"/>
    <property type="match status" value="1"/>
</dbReference>
<reference evidence="3" key="1">
    <citation type="submission" date="2021-04" db="EMBL/GenBank/DDBJ databases">
        <title>Genome based classification of Actinospica acidithermotolerans sp. nov., an actinobacterium isolated from an Indonesian hot spring.</title>
        <authorList>
            <person name="Kusuma A.B."/>
            <person name="Putra K.E."/>
            <person name="Nafisah S."/>
            <person name="Loh J."/>
            <person name="Nouioui I."/>
            <person name="Goodfellow M."/>
        </authorList>
    </citation>
    <scope>NUCLEOTIDE SEQUENCE</scope>
    <source>
        <strain evidence="3">CSCA 57</strain>
    </source>
</reference>
<feature type="region of interest" description="Disordered" evidence="1">
    <location>
        <begin position="420"/>
        <end position="451"/>
    </location>
</feature>
<dbReference type="PANTHER" id="PTHR43056">
    <property type="entry name" value="PEPTIDASE S9 PROLYL OLIGOPEPTIDASE"/>
    <property type="match status" value="1"/>
</dbReference>
<evidence type="ECO:0000313" key="4">
    <source>
        <dbReference type="Proteomes" id="UP000675781"/>
    </source>
</evidence>
<dbReference type="RefSeq" id="WP_212530519.1">
    <property type="nucleotide sequence ID" value="NZ_JAGSOG010000121.1"/>
</dbReference>
<organism evidence="3 4">
    <name type="scientific">Actinospica durhamensis</name>
    <dbReference type="NCBI Taxonomy" id="1508375"/>
    <lineage>
        <taxon>Bacteria</taxon>
        <taxon>Bacillati</taxon>
        <taxon>Actinomycetota</taxon>
        <taxon>Actinomycetes</taxon>
        <taxon>Catenulisporales</taxon>
        <taxon>Actinospicaceae</taxon>
        <taxon>Actinospica</taxon>
    </lineage>
</organism>
<dbReference type="InterPro" id="IPR029058">
    <property type="entry name" value="AB_hydrolase_fold"/>
</dbReference>
<proteinExistence type="predicted"/>
<feature type="region of interest" description="Disordered" evidence="1">
    <location>
        <begin position="391"/>
        <end position="410"/>
    </location>
</feature>
<evidence type="ECO:0000256" key="1">
    <source>
        <dbReference type="SAM" id="MobiDB-lite"/>
    </source>
</evidence>
<keyword evidence="4" id="KW-1185">Reference proteome</keyword>
<sequence length="689" mass="72551">MANTPRGGRWDSPLTAEAVAAAAGGPSWPSVVGAETWWCASDTVDASVRLLRCASPDLSATTADPAHDVLGGPWKVSNGAIGYGGRAYLVVPGADSGDPHVLVFTDGSDHRLYAARVAPLPSGATSAAEPVPLTAPDPDVRTTCYADPILGPDGTEVWCVREVTRTDGGAERDPAEITTRDIVAVPLDGSAADDPDAVRVVARAQHFLTCVRVSPDGARLSWIGWDHPDMPWDTSELMVAELEAGAGGPVAREPVRVLGGPDVSVPQAEWADAATLYAMADPDGWWNLHRVTVDADGSAQAACVLPMESECAHAVWRVGATSFAVTGHGVVFRHGVGDQQLVLWDPAGEGSLTELAPGWTEFAVGVSGGADAVAVVGASSTRRPTPLRVELGTGAVHPCPSSDGSDGSADEFEPWYAKPERRTAPGRDGRTVHFTYHPPTNPQYEGTSGEPSELPPLIIDVHGGPTSTTGAARSLTLSFFTSRGFAVASVDYGGSTGYGRAYRDLLRGTWGVVDVEDSVSVARFLAESGLVDTGRVAVRGGSAGGWTALAALTHSEVFRCGAVYYPIADPFTWYAGQTHDFESRYQYTLLGGGPEEADAFYRRVSPLLAVMQLRAPFVMMHGLDDTICRPDQSERFVAAARALHGEDVCRAYLRFPGEGHGFRHAASLAASLEAELALFTEVLCAQVPA</sequence>
<dbReference type="InterPro" id="IPR050585">
    <property type="entry name" value="Xaa-Pro_dipeptidyl-ppase/CocE"/>
</dbReference>
<dbReference type="PANTHER" id="PTHR43056:SF5">
    <property type="entry name" value="PEPTIDASE S9 PROLYL OLIGOPEPTIDASE CATALYTIC DOMAIN-CONTAINING PROTEIN"/>
    <property type="match status" value="1"/>
</dbReference>
<dbReference type="GO" id="GO:0008236">
    <property type="term" value="F:serine-type peptidase activity"/>
    <property type="evidence" value="ECO:0007669"/>
    <property type="project" value="InterPro"/>
</dbReference>
<dbReference type="Proteomes" id="UP000675781">
    <property type="component" value="Unassembled WGS sequence"/>
</dbReference>
<dbReference type="SUPFAM" id="SSF82171">
    <property type="entry name" value="DPP6 N-terminal domain-like"/>
    <property type="match status" value="1"/>
</dbReference>
<feature type="domain" description="Peptidase S9 prolyl oligopeptidase catalytic" evidence="2">
    <location>
        <begin position="475"/>
        <end position="683"/>
    </location>
</feature>
<dbReference type="InterPro" id="IPR001375">
    <property type="entry name" value="Peptidase_S9_cat"/>
</dbReference>
<evidence type="ECO:0000313" key="3">
    <source>
        <dbReference type="EMBL" id="MBR7836030.1"/>
    </source>
</evidence>
<comment type="caution">
    <text evidence="3">The sequence shown here is derived from an EMBL/GenBank/DDBJ whole genome shotgun (WGS) entry which is preliminary data.</text>
</comment>
<dbReference type="Pfam" id="PF00326">
    <property type="entry name" value="Peptidase_S9"/>
    <property type="match status" value="1"/>
</dbReference>